<dbReference type="AlphaFoldDB" id="A0A6A5YEN5"/>
<dbReference type="EMBL" id="ML977382">
    <property type="protein sequence ID" value="KAF2105370.1"/>
    <property type="molecule type" value="Genomic_DNA"/>
</dbReference>
<name>A0A6A5YEN5_9PLEO</name>
<keyword evidence="2" id="KW-1185">Reference proteome</keyword>
<organism evidence="1 2">
    <name type="scientific">Lophiotrema nucula</name>
    <dbReference type="NCBI Taxonomy" id="690887"/>
    <lineage>
        <taxon>Eukaryota</taxon>
        <taxon>Fungi</taxon>
        <taxon>Dikarya</taxon>
        <taxon>Ascomycota</taxon>
        <taxon>Pezizomycotina</taxon>
        <taxon>Dothideomycetes</taxon>
        <taxon>Pleosporomycetidae</taxon>
        <taxon>Pleosporales</taxon>
        <taxon>Lophiotremataceae</taxon>
        <taxon>Lophiotrema</taxon>
    </lineage>
</organism>
<evidence type="ECO:0000313" key="2">
    <source>
        <dbReference type="Proteomes" id="UP000799770"/>
    </source>
</evidence>
<reference evidence="1" key="1">
    <citation type="journal article" date="2020" name="Stud. Mycol.">
        <title>101 Dothideomycetes genomes: a test case for predicting lifestyles and emergence of pathogens.</title>
        <authorList>
            <person name="Haridas S."/>
            <person name="Albert R."/>
            <person name="Binder M."/>
            <person name="Bloem J."/>
            <person name="Labutti K."/>
            <person name="Salamov A."/>
            <person name="Andreopoulos B."/>
            <person name="Baker S."/>
            <person name="Barry K."/>
            <person name="Bills G."/>
            <person name="Bluhm B."/>
            <person name="Cannon C."/>
            <person name="Castanera R."/>
            <person name="Culley D."/>
            <person name="Daum C."/>
            <person name="Ezra D."/>
            <person name="Gonzalez J."/>
            <person name="Henrissat B."/>
            <person name="Kuo A."/>
            <person name="Liang C."/>
            <person name="Lipzen A."/>
            <person name="Lutzoni F."/>
            <person name="Magnuson J."/>
            <person name="Mondo S."/>
            <person name="Nolan M."/>
            <person name="Ohm R."/>
            <person name="Pangilinan J."/>
            <person name="Park H.-J."/>
            <person name="Ramirez L."/>
            <person name="Alfaro M."/>
            <person name="Sun H."/>
            <person name="Tritt A."/>
            <person name="Yoshinaga Y."/>
            <person name="Zwiers L.-H."/>
            <person name="Turgeon B."/>
            <person name="Goodwin S."/>
            <person name="Spatafora J."/>
            <person name="Crous P."/>
            <person name="Grigoriev I."/>
        </authorList>
    </citation>
    <scope>NUCLEOTIDE SEQUENCE</scope>
    <source>
        <strain evidence="1">CBS 627.86</strain>
    </source>
</reference>
<gene>
    <name evidence="1" type="ORF">BDV96DRAFT_678211</name>
</gene>
<evidence type="ECO:0000313" key="1">
    <source>
        <dbReference type="EMBL" id="KAF2105370.1"/>
    </source>
</evidence>
<dbReference type="Proteomes" id="UP000799770">
    <property type="component" value="Unassembled WGS sequence"/>
</dbReference>
<protein>
    <submittedName>
        <fullName evidence="1">Uncharacterized protein</fullName>
    </submittedName>
</protein>
<proteinExistence type="predicted"/>
<accession>A0A6A5YEN5</accession>
<sequence>MDHPTFSEELPTRLATQCSGSSQTTMSRESLVNYLSGIKSDHIDATRDRVLIESGATELENPPCPAELAQDSRFLQWLEDPGSEFIVIQEEEGRDWKSLAGYLTRFTRRPSSYIDTVDNIFKSNLFRLRDLLTMQHNQTLLTYVAAKLVQSYNSIEVIKGLTEPERDEQYKLELLFQQLVNELDEGTRIYIIIYDSDGYQYQQELQNFILSLRKIQDDLEKKIKAEGLCLYFKVMFAGPGAGFATRVADLGTEDVILLKPTSGP</sequence>